<evidence type="ECO:0000313" key="2">
    <source>
        <dbReference type="EMBL" id="CAB5209382.1"/>
    </source>
</evidence>
<evidence type="ECO:0000313" key="1">
    <source>
        <dbReference type="EMBL" id="CAB4125671.1"/>
    </source>
</evidence>
<organism evidence="2">
    <name type="scientific">uncultured Caudovirales phage</name>
    <dbReference type="NCBI Taxonomy" id="2100421"/>
    <lineage>
        <taxon>Viruses</taxon>
        <taxon>Duplodnaviria</taxon>
        <taxon>Heunggongvirae</taxon>
        <taxon>Uroviricota</taxon>
        <taxon>Caudoviricetes</taxon>
        <taxon>Peduoviridae</taxon>
        <taxon>Maltschvirus</taxon>
        <taxon>Maltschvirus maltsch</taxon>
    </lineage>
</organism>
<gene>
    <name evidence="2" type="ORF">UFOVP181_457</name>
    <name evidence="1" type="ORF">UFOVP57_184</name>
</gene>
<dbReference type="EMBL" id="LR798231">
    <property type="protein sequence ID" value="CAB5209382.1"/>
    <property type="molecule type" value="Genomic_DNA"/>
</dbReference>
<reference evidence="2" key="1">
    <citation type="submission" date="2020-05" db="EMBL/GenBank/DDBJ databases">
        <authorList>
            <person name="Chiriac C."/>
            <person name="Salcher M."/>
            <person name="Ghai R."/>
            <person name="Kavagutti S V."/>
        </authorList>
    </citation>
    <scope>NUCLEOTIDE SEQUENCE</scope>
</reference>
<dbReference type="EMBL" id="LR796187">
    <property type="protein sequence ID" value="CAB4125671.1"/>
    <property type="molecule type" value="Genomic_DNA"/>
</dbReference>
<protein>
    <submittedName>
        <fullName evidence="2">Uncharacterized protein</fullName>
    </submittedName>
</protein>
<sequence>MAIDPRNPHYLYNIRYTMKKEDIMTFVSGLHDMQAGMIEEAVAKAEANGFPEAMAVIKHIQAL</sequence>
<name>A0A6J7WE63_9CAUD</name>
<accession>A0A6J7WE63</accession>
<proteinExistence type="predicted"/>